<dbReference type="Gene3D" id="2.60.120.200">
    <property type="match status" value="1"/>
</dbReference>
<keyword evidence="2" id="KW-0732">Signal</keyword>
<keyword evidence="4 5" id="KW-0720">Serine protease</keyword>
<gene>
    <name evidence="9" type="ORF">C5O00_08825</name>
</gene>
<evidence type="ECO:0000259" key="6">
    <source>
        <dbReference type="Pfam" id="PF00082"/>
    </source>
</evidence>
<dbReference type="InterPro" id="IPR034058">
    <property type="entry name" value="TagA/B/C/D_pept_dom"/>
</dbReference>
<dbReference type="Proteomes" id="UP000238442">
    <property type="component" value="Chromosome"/>
</dbReference>
<dbReference type="InterPro" id="IPR026444">
    <property type="entry name" value="Secre_tail"/>
</dbReference>
<evidence type="ECO:0000256" key="4">
    <source>
        <dbReference type="ARBA" id="ARBA00022825"/>
    </source>
</evidence>
<dbReference type="Gene3D" id="2.60.120.380">
    <property type="match status" value="1"/>
</dbReference>
<evidence type="ECO:0000256" key="1">
    <source>
        <dbReference type="ARBA" id="ARBA00022670"/>
    </source>
</evidence>
<feature type="domain" description="Secretion system C-terminal sorting" evidence="8">
    <location>
        <begin position="1508"/>
        <end position="1578"/>
    </location>
</feature>
<dbReference type="GO" id="GO:0006508">
    <property type="term" value="P:proteolysis"/>
    <property type="evidence" value="ECO:0007669"/>
    <property type="project" value="UniProtKB-KW"/>
</dbReference>
<evidence type="ECO:0008006" key="11">
    <source>
        <dbReference type="Google" id="ProtNLM"/>
    </source>
</evidence>
<dbReference type="NCBIfam" id="NF038128">
    <property type="entry name" value="choice_anch_J"/>
    <property type="match status" value="1"/>
</dbReference>
<dbReference type="NCBIfam" id="TIGR04183">
    <property type="entry name" value="Por_Secre_tail"/>
    <property type="match status" value="1"/>
</dbReference>
<proteinExistence type="inferred from homology"/>
<evidence type="ECO:0000259" key="7">
    <source>
        <dbReference type="Pfam" id="PF07675"/>
    </source>
</evidence>
<dbReference type="EMBL" id="CP027062">
    <property type="protein sequence ID" value="AVI51271.1"/>
    <property type="molecule type" value="Genomic_DNA"/>
</dbReference>
<dbReference type="SUPFAM" id="SSF52743">
    <property type="entry name" value="Subtilisin-like"/>
    <property type="match status" value="1"/>
</dbReference>
<evidence type="ECO:0000259" key="8">
    <source>
        <dbReference type="Pfam" id="PF18962"/>
    </source>
</evidence>
<sequence length="1580" mass="166044">MLLSLFVGSAQTLQRSEDANPRKTDSTKYSKQIKAIVDSYDQTALADLLLANDAKERAEKQDALAYALVKNIPVKKYNPDGTFDELQKIAADGTPIYYTLHNVNAAISTRANFLNTGGGLGLTVDGNGMTAHVWDGGPTRPTHEAFDGPGGTNRVTINDGNTTLDGNSFHAQHVTGTILASGQPDASSKGMAWQATALTHDWNSDLTEATAEAMAGMLLSNHSYGYNATAIPDAWFGQYGSDARDWDQLLYNSPYYLQIKSAGNDGSNDSANALPLDGQSAYDKLNGDACAKNNLVIANGQDASVNATTGALISVTRNSGSSEGPTDDYRIKPDIMANGTSLRSTLETSDSAYGNLTGTSMSAPNTTGTLLLLQEHYNDVNGSFMKAATLKGLALHTADDVAPSGPDAQTGWGQLNAKFAAETISASPTTALISELNLTNGGTYQITIQSDGVNPLMASISWTDPAGVANSGTNSNTPALVNDLDLRLNNGTTYTPWRLTGVTTNGTGDNIVDPYERIDISGASGQYTLTVTHKGSLTNGSQDFSLIVTGGTIAASSPEISYGTTTTTSTEGTDCSFTDVVVPLNIAMAPSQNADVTFSVNGGTATNGVDYEILTPSVTFLQGQTASQNLTVRFYNDGVVESPETAIIDFTVNANGGDATANPAADSLTITMNDDDAVPAVSTDVTLFTEDFEDWTGWLNADRDGDGNVWVSISFSSGGYTGFSGNFAGSETDLTILGGTGSANADNYLISPQVSIPSNTTNTAFNFSVGGFNSVEHYRLQWTTDISTYGTIDAGVILEERNSISGDGEIRTVNRTDLAGQTGYFVIRHYNSSANNGLLLFDGLSIVATTETPVQTAVNSGTSDQTDVPGSGTMYADDSSSGSIMLAINNTGGDDYGCVTSHVSRAGTSAQAYMGSTSPNLVMDKTFNISTANSVATGNTSITFYFTEAEVAGWEAAAPGARANLVAARDDGSSVETSTLVIGAFGSHVTLTGTFTGLEGTYYFGPLGAFVPCTGVTKTWDGSNWSPAGAPGGTDIVVINGNYNTATHGDLDACTLTINSGFTLTVNANGYLNVDGDITVSGTLDVEHTGSVVQVDPDGVVTNSGSINVDITTPPLKERDFLILGSPMNAETRGGVFGSAYNVQEYTPANFIPHGSVPAGGTNFADDNFNDWNEMTSGTLNPGEGYLVYPQAAYIDPAYAGPPPVTTIAFPLSYTQGTLNNGTINQSIVYNGGSNPDGTPNILANPYPSPISANLLVSNNALINEVYFWEHLTPPSSSTPGANNINVSMDDISMHNGTMGVPAANDTGTSTTPNGVISTAQGFGIKAGASGTVTFTNSMRLTTGNTTLRNNIEEIDKITLKVENDQFELRSYTGIGFRSEGTPQLDQNMDSNRLATMIALYSHLEDGSEQLGIQTRESFETGIKIPMGFASQVDTDALYVVSISSIEGSEIANAHVYLVDHLTNTITDLTQGSYQFSSNKGTFNSRFTLQFESENLGTDDLALEKISVYPNPTDNLLTILSPGAGIDGVVIYDLRGRKVEEVSLNGERSYAVDMSALGSAMYFITISTENGSITKRVIKQ</sequence>
<evidence type="ECO:0000256" key="2">
    <source>
        <dbReference type="ARBA" id="ARBA00022729"/>
    </source>
</evidence>
<name>A0A2S0HX65_9FLAO</name>
<feature type="active site" description="Charge relay system" evidence="5">
    <location>
        <position position="135"/>
    </location>
</feature>
<dbReference type="GO" id="GO:0004252">
    <property type="term" value="F:serine-type endopeptidase activity"/>
    <property type="evidence" value="ECO:0007669"/>
    <property type="project" value="UniProtKB-UniRule"/>
</dbReference>
<keyword evidence="1 5" id="KW-0645">Protease</keyword>
<dbReference type="InterPro" id="IPR000209">
    <property type="entry name" value="Peptidase_S8/S53_dom"/>
</dbReference>
<evidence type="ECO:0000256" key="5">
    <source>
        <dbReference type="PROSITE-ProRule" id="PRU01240"/>
    </source>
</evidence>
<feature type="active site" description="Charge relay system" evidence="5">
    <location>
        <position position="360"/>
    </location>
</feature>
<feature type="active site" description="Charge relay system" evidence="5">
    <location>
        <position position="170"/>
    </location>
</feature>
<organism evidence="9 10">
    <name type="scientific">Pukyongia salina</name>
    <dbReference type="NCBI Taxonomy" id="2094025"/>
    <lineage>
        <taxon>Bacteria</taxon>
        <taxon>Pseudomonadati</taxon>
        <taxon>Bacteroidota</taxon>
        <taxon>Flavobacteriia</taxon>
        <taxon>Flavobacteriales</taxon>
        <taxon>Flavobacteriaceae</taxon>
        <taxon>Pukyongia</taxon>
    </lineage>
</organism>
<dbReference type="Pfam" id="PF00082">
    <property type="entry name" value="Peptidase_S8"/>
    <property type="match status" value="1"/>
</dbReference>
<keyword evidence="3 5" id="KW-0378">Hydrolase</keyword>
<feature type="domain" description="Peptidase S8/S53" evidence="6">
    <location>
        <begin position="159"/>
        <end position="413"/>
    </location>
</feature>
<dbReference type="PROSITE" id="PS00138">
    <property type="entry name" value="SUBTILASE_SER"/>
    <property type="match status" value="1"/>
</dbReference>
<reference evidence="9 10" key="1">
    <citation type="submission" date="2018-02" db="EMBL/GenBank/DDBJ databases">
        <title>Genomic analysis of the strain RR4-38 isolated from a seawater recirculating aquaculture system.</title>
        <authorList>
            <person name="Kim Y.-S."/>
            <person name="Jang Y.H."/>
            <person name="Kim K.-H."/>
        </authorList>
    </citation>
    <scope>NUCLEOTIDE SEQUENCE [LARGE SCALE GENOMIC DNA]</scope>
    <source>
        <strain evidence="9 10">RR4-38</strain>
    </source>
</reference>
<evidence type="ECO:0000256" key="3">
    <source>
        <dbReference type="ARBA" id="ARBA00022801"/>
    </source>
</evidence>
<dbReference type="Pfam" id="PF18962">
    <property type="entry name" value="Por_Secre_tail"/>
    <property type="match status" value="1"/>
</dbReference>
<dbReference type="InterPro" id="IPR008979">
    <property type="entry name" value="Galactose-bd-like_sf"/>
</dbReference>
<dbReference type="InterPro" id="IPR023828">
    <property type="entry name" value="Peptidase_S8_Ser-AS"/>
</dbReference>
<protein>
    <recommendedName>
        <fullName evidence="11">Por secretion system C-terminal sorting domain-containing protein</fullName>
    </recommendedName>
</protein>
<evidence type="ECO:0000313" key="9">
    <source>
        <dbReference type="EMBL" id="AVI51271.1"/>
    </source>
</evidence>
<accession>A0A2S0HX65</accession>
<dbReference type="SUPFAM" id="SSF141072">
    <property type="entry name" value="CalX-like"/>
    <property type="match status" value="1"/>
</dbReference>
<comment type="similarity">
    <text evidence="5">Belongs to the peptidase S8 family.</text>
</comment>
<dbReference type="InterPro" id="IPR036852">
    <property type="entry name" value="Peptidase_S8/S53_dom_sf"/>
</dbReference>
<evidence type="ECO:0000313" key="10">
    <source>
        <dbReference type="Proteomes" id="UP000238442"/>
    </source>
</evidence>
<dbReference type="InterPro" id="IPR038081">
    <property type="entry name" value="CalX-like_sf"/>
</dbReference>
<dbReference type="CDD" id="cd04842">
    <property type="entry name" value="Peptidases_S8_Kp43_protease"/>
    <property type="match status" value="1"/>
</dbReference>
<dbReference type="SUPFAM" id="SSF49785">
    <property type="entry name" value="Galactose-binding domain-like"/>
    <property type="match status" value="1"/>
</dbReference>
<dbReference type="InterPro" id="IPR011628">
    <property type="entry name" value="Cleaved_adhesin"/>
</dbReference>
<dbReference type="PROSITE" id="PS51892">
    <property type="entry name" value="SUBTILASE"/>
    <property type="match status" value="1"/>
</dbReference>
<dbReference type="Pfam" id="PF07675">
    <property type="entry name" value="Cleaved_Adhesin"/>
    <property type="match status" value="1"/>
</dbReference>
<dbReference type="KEGG" id="aue:C5O00_08825"/>
<dbReference type="Gene3D" id="3.40.50.200">
    <property type="entry name" value="Peptidase S8/S53 domain"/>
    <property type="match status" value="1"/>
</dbReference>
<keyword evidence="10" id="KW-1185">Reference proteome</keyword>
<dbReference type="Gene3D" id="2.60.40.2030">
    <property type="match status" value="1"/>
</dbReference>
<feature type="domain" description="Cleaved adhesin" evidence="7">
    <location>
        <begin position="696"/>
        <end position="842"/>
    </location>
</feature>